<dbReference type="Proteomes" id="UP000527352">
    <property type="component" value="Unassembled WGS sequence"/>
</dbReference>
<reference evidence="1 2" key="1">
    <citation type="submission" date="2020-04" db="EMBL/GenBank/DDBJ databases">
        <title>The first description of lens atrophy caused by putative novel Shewanella sp. that is a new emerging pathogen for cultured rainbow trout?</title>
        <authorList>
            <person name="Saticioglu I.B."/>
            <person name="Duman M."/>
            <person name="Altun S."/>
        </authorList>
    </citation>
    <scope>NUCLEOTIDE SEQUENCE [LARGE SCALE GENOMIC DNA]</scope>
    <source>
        <strain evidence="1 2">S-1</strain>
    </source>
</reference>
<dbReference type="RefSeq" id="WP_168823846.1">
    <property type="nucleotide sequence ID" value="NZ_JABAEB010000003.1"/>
</dbReference>
<dbReference type="EMBL" id="JABAEB010000003">
    <property type="protein sequence ID" value="NLQ22361.1"/>
    <property type="molecule type" value="Genomic_DNA"/>
</dbReference>
<keyword evidence="2" id="KW-1185">Reference proteome</keyword>
<gene>
    <name evidence="1" type="ORF">HGO26_05645</name>
</gene>
<dbReference type="NCBIfam" id="TIGR01563">
    <property type="entry name" value="gp16_SPP1"/>
    <property type="match status" value="1"/>
</dbReference>
<evidence type="ECO:0000313" key="2">
    <source>
        <dbReference type="Proteomes" id="UP000527352"/>
    </source>
</evidence>
<dbReference type="Gene3D" id="2.40.10.270">
    <property type="entry name" value="Bacteriophage SPP1 head-tail adaptor protein"/>
    <property type="match status" value="1"/>
</dbReference>
<organism evidence="1 2">
    <name type="scientific">Shewanella oncorhynchi</name>
    <dbReference type="NCBI Taxonomy" id="2726434"/>
    <lineage>
        <taxon>Bacteria</taxon>
        <taxon>Pseudomonadati</taxon>
        <taxon>Pseudomonadota</taxon>
        <taxon>Gammaproteobacteria</taxon>
        <taxon>Alteromonadales</taxon>
        <taxon>Shewanellaceae</taxon>
        <taxon>Shewanella</taxon>
    </lineage>
</organism>
<dbReference type="Pfam" id="PF05521">
    <property type="entry name" value="Phage_HCP"/>
    <property type="match status" value="1"/>
</dbReference>
<sequence>MLAHRLRHRVHIQQPIITQDPQSGGDLIEWQTLMLGVKPLDKLAAEVLTGAGREFYAADAKQAETSARINFRWFPIDLSLLYQCRILWDGRTYNIQSVETDITGRQEWRLRCKDGVNQGL</sequence>
<proteinExistence type="predicted"/>
<dbReference type="InterPro" id="IPR008767">
    <property type="entry name" value="Phage_SPP1_head-tail_adaptor"/>
</dbReference>
<accession>A0ABX1KJJ0</accession>
<protein>
    <submittedName>
        <fullName evidence="1">Phage head closure protein</fullName>
    </submittedName>
</protein>
<evidence type="ECO:0000313" key="1">
    <source>
        <dbReference type="EMBL" id="NLQ22361.1"/>
    </source>
</evidence>
<comment type="caution">
    <text evidence="1">The sequence shown here is derived from an EMBL/GenBank/DDBJ whole genome shotgun (WGS) entry which is preliminary data.</text>
</comment>
<dbReference type="InterPro" id="IPR038666">
    <property type="entry name" value="SSP1_head-tail_sf"/>
</dbReference>
<name>A0ABX1KJJ0_9GAMM</name>